<gene>
    <name evidence="1" type="ORF">D5086_015980</name>
</gene>
<evidence type="ECO:0000313" key="1">
    <source>
        <dbReference type="EMBL" id="KAL3581648.1"/>
    </source>
</evidence>
<dbReference type="EMBL" id="RCHU02000008">
    <property type="protein sequence ID" value="KAL3581648.1"/>
    <property type="molecule type" value="Genomic_DNA"/>
</dbReference>
<evidence type="ECO:0000313" key="2">
    <source>
        <dbReference type="Proteomes" id="UP000309997"/>
    </source>
</evidence>
<name>A0ACC4BSQ2_POPAL</name>
<keyword evidence="2" id="KW-1185">Reference proteome</keyword>
<protein>
    <submittedName>
        <fullName evidence="1">Uncharacterized protein</fullName>
    </submittedName>
</protein>
<accession>A0ACC4BSQ2</accession>
<dbReference type="Proteomes" id="UP000309997">
    <property type="component" value="Unassembled WGS sequence"/>
</dbReference>
<sequence length="865" mass="96309">MRFNFDLTESNPNSSSRKSLTPKEDIQWVPLQNHPLFASSDEDTAPQSPSNLLAWDGASRIYYWDSNLRCLHRISIRLGDPKPSSVLAASLSKVLQTDAEINFEVNKISINRNGSAMLLSGTNGLCVMYLYGRSFGKDNAIVCRTVSIGSQIYFNESNVIQTRRVSWHPYSDTHLGILSSDSVFRLFDMSSDVLKPEQEYYLQPVEPGRTRNAASICPVDFSFGGDHLWDRFSVFLLFSDGSVYILCPIVPFGSVYKWESVLEIYSDAETFGLKSANPVAVNNSNRAISWLEATFPELAHDTKEGGLSTLKAHPYAVFDASLCLQGPLRKVHHGGEDEDPAVSVAECEGCAISFLYDLASKDSILVTAWSGGQMQIDALADEIQPVWMVGSPPRLRVNSQDHIIGLAMLCESISGELPVVKLDQPHDNTVWLGHPPPLLTLAIVDLALPRKTESGSYISMFVDPVMPERIYSVHDGGIDSIVLHFLPFTSQSGGKDEMVRTPSVHPVLSTCQVENSTPSPLCGFIALSDSFGYSWIAVITSNQECVVLEMRTLNLLLPVHVDMEKKSETAEEWTNRNPPDIISKELLVGPKVVLVPQGSPNLRSVAADSIEGWSTLHQYLNLFHENYVEYAHKVYFELEHHGPRLKRIVDDQHARLGEAQEKLSKLRKKQSGLEDRMKNAMHQHNLLEQRLHCLKNLPGAHKKPLSKAEREFKSELDHFTGVELDALRTSIDTLRARLRRFTQSSKGDAANQQMKIGGRNYALDAQISQLKSSIAKLSLLNSENTKKVKLVESVTLSGRCFGQELLHSAVKHIQGELCTCNFELKFCISVMLKIMGFSRWAPHIQPKATVLFASCPRSKSGCSVE</sequence>
<organism evidence="1 2">
    <name type="scientific">Populus alba</name>
    <name type="common">White poplar</name>
    <dbReference type="NCBI Taxonomy" id="43335"/>
    <lineage>
        <taxon>Eukaryota</taxon>
        <taxon>Viridiplantae</taxon>
        <taxon>Streptophyta</taxon>
        <taxon>Embryophyta</taxon>
        <taxon>Tracheophyta</taxon>
        <taxon>Spermatophyta</taxon>
        <taxon>Magnoliopsida</taxon>
        <taxon>eudicotyledons</taxon>
        <taxon>Gunneridae</taxon>
        <taxon>Pentapetalae</taxon>
        <taxon>rosids</taxon>
        <taxon>fabids</taxon>
        <taxon>Malpighiales</taxon>
        <taxon>Salicaceae</taxon>
        <taxon>Saliceae</taxon>
        <taxon>Populus</taxon>
    </lineage>
</organism>
<proteinExistence type="predicted"/>
<reference evidence="1 2" key="1">
    <citation type="journal article" date="2024" name="Plant Biotechnol. J.">
        <title>Genome and CRISPR/Cas9 system of a widespread forest tree (Populus alba) in the world.</title>
        <authorList>
            <person name="Liu Y.J."/>
            <person name="Jiang P.F."/>
            <person name="Han X.M."/>
            <person name="Li X.Y."/>
            <person name="Wang H.M."/>
            <person name="Wang Y.J."/>
            <person name="Wang X.X."/>
            <person name="Zeng Q.Y."/>
        </authorList>
    </citation>
    <scope>NUCLEOTIDE SEQUENCE [LARGE SCALE GENOMIC DNA]</scope>
    <source>
        <strain evidence="2">cv. PAL-ZL1</strain>
    </source>
</reference>
<comment type="caution">
    <text evidence="1">The sequence shown here is derived from an EMBL/GenBank/DDBJ whole genome shotgun (WGS) entry which is preliminary data.</text>
</comment>